<keyword evidence="12" id="KW-0902">Two-component regulatory system</keyword>
<gene>
    <name evidence="17" type="ORF">BTO30_02380</name>
</gene>
<evidence type="ECO:0000256" key="8">
    <source>
        <dbReference type="ARBA" id="ARBA00022741"/>
    </source>
</evidence>
<proteinExistence type="predicted"/>
<dbReference type="InterPro" id="IPR036890">
    <property type="entry name" value="HATPase_C_sf"/>
</dbReference>
<keyword evidence="5" id="KW-0597">Phosphoprotein</keyword>
<protein>
    <recommendedName>
        <fullName evidence="3">histidine kinase</fullName>
        <ecNumber evidence="3">2.7.13.3</ecNumber>
    </recommendedName>
</protein>
<feature type="domain" description="Histidine kinase" evidence="15">
    <location>
        <begin position="245"/>
        <end position="458"/>
    </location>
</feature>
<dbReference type="OrthoDB" id="3436at2"/>
<dbReference type="Pfam" id="PF00672">
    <property type="entry name" value="HAMP"/>
    <property type="match status" value="1"/>
</dbReference>
<evidence type="ECO:0000256" key="2">
    <source>
        <dbReference type="ARBA" id="ARBA00004651"/>
    </source>
</evidence>
<dbReference type="Gene3D" id="6.10.340.10">
    <property type="match status" value="1"/>
</dbReference>
<evidence type="ECO:0000256" key="12">
    <source>
        <dbReference type="ARBA" id="ARBA00023012"/>
    </source>
</evidence>
<sequence>MMTLAKKWWITLLVLVLVTVGSAFGLAYILYEKLYVDSVKEELVSAAEKLAYDYEGGELNQTFVDQVNWFSEKSPFEAFAVRNPRELAACIPYEADYETLIGPEEREKLLQNKRIEETGYSERFEREILSVIFPLLEDRKLKGIIYVYVPLERMDELASSLIIYWAAGAIALIGFLLLAGMKWIRHLTKPLKDMQSAAVRLSKGDYSARVPERSHDELGLLARTFNEMADAIETEDEQRKTFLATVSHELRTPLSYIKGYSEAALKGLDGQEKQLAIIHRESVRMERLVNDLLELNRLDSGKMNVEKTPLPLAETVYRTVETFQAAAGNKKIDFQLKIDADIIVNGDEDRLEQVMTNIIDNAIRYSEEGGTIQMTLLQEKEKAKWIVRDNGAGIPAEDLEKVTDRFYRVNKARTRNDGGSGLGLSIVKQIVELHNGELTIESTAGEGTTVTVALPAIT</sequence>
<dbReference type="InterPro" id="IPR004358">
    <property type="entry name" value="Sig_transdc_His_kin-like_C"/>
</dbReference>
<keyword evidence="18" id="KW-1185">Reference proteome</keyword>
<dbReference type="SMART" id="SM00304">
    <property type="entry name" value="HAMP"/>
    <property type="match status" value="1"/>
</dbReference>
<dbReference type="InterPro" id="IPR005467">
    <property type="entry name" value="His_kinase_dom"/>
</dbReference>
<dbReference type="STRING" id="1714264.BTO30_02380"/>
<evidence type="ECO:0000256" key="14">
    <source>
        <dbReference type="SAM" id="Phobius"/>
    </source>
</evidence>
<dbReference type="AlphaFoldDB" id="A0A1Q8Q904"/>
<evidence type="ECO:0000256" key="1">
    <source>
        <dbReference type="ARBA" id="ARBA00000085"/>
    </source>
</evidence>
<name>A0A1Q8Q904_9BACI</name>
<feature type="domain" description="HAMP" evidence="16">
    <location>
        <begin position="185"/>
        <end position="237"/>
    </location>
</feature>
<dbReference type="Gene3D" id="3.30.565.10">
    <property type="entry name" value="Histidine kinase-like ATPase, C-terminal domain"/>
    <property type="match status" value="1"/>
</dbReference>
<dbReference type="InterPro" id="IPR003594">
    <property type="entry name" value="HATPase_dom"/>
</dbReference>
<dbReference type="SUPFAM" id="SSF55874">
    <property type="entry name" value="ATPase domain of HSP90 chaperone/DNA topoisomerase II/histidine kinase"/>
    <property type="match status" value="1"/>
</dbReference>
<dbReference type="CDD" id="cd06225">
    <property type="entry name" value="HAMP"/>
    <property type="match status" value="1"/>
</dbReference>
<dbReference type="SUPFAM" id="SSF47384">
    <property type="entry name" value="Homodimeric domain of signal transducing histidine kinase"/>
    <property type="match status" value="1"/>
</dbReference>
<dbReference type="SMART" id="SM00388">
    <property type="entry name" value="HisKA"/>
    <property type="match status" value="1"/>
</dbReference>
<reference evidence="17 18" key="1">
    <citation type="submission" date="2016-12" db="EMBL/GenBank/DDBJ databases">
        <title>Domibacillus antri genome sequencing.</title>
        <authorList>
            <person name="Verma A."/>
            <person name="Krishnamurthi S."/>
        </authorList>
    </citation>
    <scope>NUCLEOTIDE SEQUENCE [LARGE SCALE GENOMIC DNA]</scope>
    <source>
        <strain evidence="17 18">XD80</strain>
    </source>
</reference>
<dbReference type="FunFam" id="3.30.565.10:FF:000006">
    <property type="entry name" value="Sensor histidine kinase WalK"/>
    <property type="match status" value="1"/>
</dbReference>
<dbReference type="EC" id="2.7.13.3" evidence="3"/>
<dbReference type="Pfam" id="PF00512">
    <property type="entry name" value="HisKA"/>
    <property type="match status" value="1"/>
</dbReference>
<evidence type="ECO:0000259" key="15">
    <source>
        <dbReference type="PROSITE" id="PS50109"/>
    </source>
</evidence>
<dbReference type="InterPro" id="IPR003661">
    <property type="entry name" value="HisK_dim/P_dom"/>
</dbReference>
<keyword evidence="4" id="KW-1003">Cell membrane</keyword>
<dbReference type="GO" id="GO:0005886">
    <property type="term" value="C:plasma membrane"/>
    <property type="evidence" value="ECO:0007669"/>
    <property type="project" value="UniProtKB-SubCell"/>
</dbReference>
<dbReference type="Gene3D" id="1.10.287.130">
    <property type="match status" value="1"/>
</dbReference>
<dbReference type="InterPro" id="IPR036097">
    <property type="entry name" value="HisK_dim/P_sf"/>
</dbReference>
<comment type="catalytic activity">
    <reaction evidence="1">
        <text>ATP + protein L-histidine = ADP + protein N-phospho-L-histidine.</text>
        <dbReference type="EC" id="2.7.13.3"/>
    </reaction>
</comment>
<evidence type="ECO:0000256" key="9">
    <source>
        <dbReference type="ARBA" id="ARBA00022777"/>
    </source>
</evidence>
<dbReference type="SMART" id="SM00387">
    <property type="entry name" value="HATPase_c"/>
    <property type="match status" value="1"/>
</dbReference>
<evidence type="ECO:0000256" key="11">
    <source>
        <dbReference type="ARBA" id="ARBA00022989"/>
    </source>
</evidence>
<dbReference type="PANTHER" id="PTHR45528">
    <property type="entry name" value="SENSOR HISTIDINE KINASE CPXA"/>
    <property type="match status" value="1"/>
</dbReference>
<dbReference type="PANTHER" id="PTHR45528:SF1">
    <property type="entry name" value="SENSOR HISTIDINE KINASE CPXA"/>
    <property type="match status" value="1"/>
</dbReference>
<accession>A0A1Q8Q904</accession>
<dbReference type="EMBL" id="MSDU01000004">
    <property type="protein sequence ID" value="OLN23813.1"/>
    <property type="molecule type" value="Genomic_DNA"/>
</dbReference>
<dbReference type="CDD" id="cd00075">
    <property type="entry name" value="HATPase"/>
    <property type="match status" value="1"/>
</dbReference>
<dbReference type="InterPro" id="IPR003660">
    <property type="entry name" value="HAMP_dom"/>
</dbReference>
<dbReference type="PROSITE" id="PS50109">
    <property type="entry name" value="HIS_KIN"/>
    <property type="match status" value="1"/>
</dbReference>
<keyword evidence="6" id="KW-0808">Transferase</keyword>
<evidence type="ECO:0000256" key="6">
    <source>
        <dbReference type="ARBA" id="ARBA00022679"/>
    </source>
</evidence>
<evidence type="ECO:0000256" key="3">
    <source>
        <dbReference type="ARBA" id="ARBA00012438"/>
    </source>
</evidence>
<dbReference type="GO" id="GO:0005524">
    <property type="term" value="F:ATP binding"/>
    <property type="evidence" value="ECO:0007669"/>
    <property type="project" value="UniProtKB-KW"/>
</dbReference>
<keyword evidence="10" id="KW-0067">ATP-binding</keyword>
<feature type="transmembrane region" description="Helical" evidence="14">
    <location>
        <begin position="162"/>
        <end position="184"/>
    </location>
</feature>
<keyword evidence="9 17" id="KW-0418">Kinase</keyword>
<evidence type="ECO:0000313" key="17">
    <source>
        <dbReference type="EMBL" id="OLN23813.1"/>
    </source>
</evidence>
<evidence type="ECO:0000259" key="16">
    <source>
        <dbReference type="PROSITE" id="PS50885"/>
    </source>
</evidence>
<evidence type="ECO:0000256" key="7">
    <source>
        <dbReference type="ARBA" id="ARBA00022692"/>
    </source>
</evidence>
<dbReference type="Pfam" id="PF02518">
    <property type="entry name" value="HATPase_c"/>
    <property type="match status" value="1"/>
</dbReference>
<evidence type="ECO:0000256" key="10">
    <source>
        <dbReference type="ARBA" id="ARBA00022840"/>
    </source>
</evidence>
<evidence type="ECO:0000313" key="18">
    <source>
        <dbReference type="Proteomes" id="UP000185568"/>
    </source>
</evidence>
<keyword evidence="7 14" id="KW-0812">Transmembrane</keyword>
<keyword evidence="8" id="KW-0547">Nucleotide-binding</keyword>
<evidence type="ECO:0000256" key="4">
    <source>
        <dbReference type="ARBA" id="ARBA00022475"/>
    </source>
</evidence>
<comment type="subcellular location">
    <subcellularLocation>
        <location evidence="2">Cell membrane</location>
        <topology evidence="2">Multi-pass membrane protein</topology>
    </subcellularLocation>
</comment>
<evidence type="ECO:0000256" key="13">
    <source>
        <dbReference type="ARBA" id="ARBA00023136"/>
    </source>
</evidence>
<dbReference type="CDD" id="cd00082">
    <property type="entry name" value="HisKA"/>
    <property type="match status" value="1"/>
</dbReference>
<dbReference type="FunFam" id="1.10.287.130:FF:000001">
    <property type="entry name" value="Two-component sensor histidine kinase"/>
    <property type="match status" value="1"/>
</dbReference>
<keyword evidence="13 14" id="KW-0472">Membrane</keyword>
<dbReference type="InterPro" id="IPR050398">
    <property type="entry name" value="HssS/ArlS-like"/>
</dbReference>
<dbReference type="PROSITE" id="PS50885">
    <property type="entry name" value="HAMP"/>
    <property type="match status" value="1"/>
</dbReference>
<comment type="caution">
    <text evidence="17">The sequence shown here is derived from an EMBL/GenBank/DDBJ whole genome shotgun (WGS) entry which is preliminary data.</text>
</comment>
<evidence type="ECO:0000256" key="5">
    <source>
        <dbReference type="ARBA" id="ARBA00022553"/>
    </source>
</evidence>
<keyword evidence="11 14" id="KW-1133">Transmembrane helix</keyword>
<dbReference type="SUPFAM" id="SSF158472">
    <property type="entry name" value="HAMP domain-like"/>
    <property type="match status" value="1"/>
</dbReference>
<dbReference type="PRINTS" id="PR00344">
    <property type="entry name" value="BCTRLSENSOR"/>
</dbReference>
<dbReference type="GO" id="GO:0000155">
    <property type="term" value="F:phosphorelay sensor kinase activity"/>
    <property type="evidence" value="ECO:0007669"/>
    <property type="project" value="InterPro"/>
</dbReference>
<dbReference type="Proteomes" id="UP000185568">
    <property type="component" value="Unassembled WGS sequence"/>
</dbReference>
<organism evidence="17 18">
    <name type="scientific">Domibacillus antri</name>
    <dbReference type="NCBI Taxonomy" id="1714264"/>
    <lineage>
        <taxon>Bacteria</taxon>
        <taxon>Bacillati</taxon>
        <taxon>Bacillota</taxon>
        <taxon>Bacilli</taxon>
        <taxon>Bacillales</taxon>
        <taxon>Bacillaceae</taxon>
        <taxon>Domibacillus</taxon>
    </lineage>
</organism>